<evidence type="ECO:0000256" key="5">
    <source>
        <dbReference type="ARBA" id="ARBA00022692"/>
    </source>
</evidence>
<evidence type="ECO:0000256" key="10">
    <source>
        <dbReference type="ARBA" id="ARBA00023209"/>
    </source>
</evidence>
<dbReference type="InterPro" id="IPR007318">
    <property type="entry name" value="Phopholipid_MeTrfase"/>
</dbReference>
<keyword evidence="3" id="KW-0808">Transferase</keyword>
<name>A0AAW0DQT9_9AGAR</name>
<dbReference type="PANTHER" id="PTHR12714:SF9">
    <property type="entry name" value="PROTEIN-S-ISOPRENYLCYSTEINE O-METHYLTRANSFERASE"/>
    <property type="match status" value="1"/>
</dbReference>
<evidence type="ECO:0000256" key="11">
    <source>
        <dbReference type="ARBA" id="ARBA00023264"/>
    </source>
</evidence>
<keyword evidence="2" id="KW-0444">Lipid biosynthesis</keyword>
<keyword evidence="7 12" id="KW-1133">Transmembrane helix</keyword>
<reference evidence="13 14" key="1">
    <citation type="journal article" date="2024" name="J Genomics">
        <title>Draft genome sequencing and assembly of Favolaschia claudopus CIRM-BRFM 2984 isolated from oak limbs.</title>
        <authorList>
            <person name="Navarro D."/>
            <person name="Drula E."/>
            <person name="Chaduli D."/>
            <person name="Cazenave R."/>
            <person name="Ahrendt S."/>
            <person name="Wang J."/>
            <person name="Lipzen A."/>
            <person name="Daum C."/>
            <person name="Barry K."/>
            <person name="Grigoriev I.V."/>
            <person name="Favel A."/>
            <person name="Rosso M.N."/>
            <person name="Martin F."/>
        </authorList>
    </citation>
    <scope>NUCLEOTIDE SEQUENCE [LARGE SCALE GENOMIC DNA]</scope>
    <source>
        <strain evidence="13 14">CIRM-BRFM 2984</strain>
    </source>
</reference>
<feature type="transmembrane region" description="Helical" evidence="12">
    <location>
        <begin position="56"/>
        <end position="74"/>
    </location>
</feature>
<dbReference type="GO" id="GO:0032259">
    <property type="term" value="P:methylation"/>
    <property type="evidence" value="ECO:0007669"/>
    <property type="project" value="UniProtKB-KW"/>
</dbReference>
<dbReference type="GO" id="GO:0012505">
    <property type="term" value="C:endomembrane system"/>
    <property type="evidence" value="ECO:0007669"/>
    <property type="project" value="UniProtKB-SubCell"/>
</dbReference>
<dbReference type="PANTHER" id="PTHR12714">
    <property type="entry name" value="PROTEIN-S ISOPRENYLCYSTEINE O-METHYLTRANSFERASE"/>
    <property type="match status" value="1"/>
</dbReference>
<evidence type="ECO:0000313" key="14">
    <source>
        <dbReference type="Proteomes" id="UP001362999"/>
    </source>
</evidence>
<keyword evidence="4" id="KW-0949">S-adenosyl-L-methionine</keyword>
<evidence type="ECO:0008006" key="15">
    <source>
        <dbReference type="Google" id="ProtNLM"/>
    </source>
</evidence>
<evidence type="ECO:0000256" key="7">
    <source>
        <dbReference type="ARBA" id="ARBA00022989"/>
    </source>
</evidence>
<dbReference type="Proteomes" id="UP001362999">
    <property type="component" value="Unassembled WGS sequence"/>
</dbReference>
<proteinExistence type="predicted"/>
<keyword evidence="11" id="KW-1208">Phospholipid metabolism</keyword>
<evidence type="ECO:0000256" key="6">
    <source>
        <dbReference type="ARBA" id="ARBA00022824"/>
    </source>
</evidence>
<keyword evidence="6" id="KW-0256">Endoplasmic reticulum</keyword>
<evidence type="ECO:0000256" key="9">
    <source>
        <dbReference type="ARBA" id="ARBA00023136"/>
    </source>
</evidence>
<gene>
    <name evidence="13" type="ORF">R3P38DRAFT_3171073</name>
</gene>
<evidence type="ECO:0000256" key="4">
    <source>
        <dbReference type="ARBA" id="ARBA00022691"/>
    </source>
</evidence>
<keyword evidence="14" id="KW-1185">Reference proteome</keyword>
<dbReference type="AlphaFoldDB" id="A0AAW0DQT9"/>
<comment type="caution">
    <text evidence="13">The sequence shown here is derived from an EMBL/GenBank/DDBJ whole genome shotgun (WGS) entry which is preliminary data.</text>
</comment>
<dbReference type="GO" id="GO:0008654">
    <property type="term" value="P:phospholipid biosynthetic process"/>
    <property type="evidence" value="ECO:0007669"/>
    <property type="project" value="UniProtKB-KW"/>
</dbReference>
<evidence type="ECO:0000256" key="2">
    <source>
        <dbReference type="ARBA" id="ARBA00022516"/>
    </source>
</evidence>
<evidence type="ECO:0000256" key="8">
    <source>
        <dbReference type="ARBA" id="ARBA00023098"/>
    </source>
</evidence>
<keyword evidence="5 12" id="KW-0812">Transmembrane</keyword>
<dbReference type="EMBL" id="JAWWNJ010000006">
    <property type="protein sequence ID" value="KAK7053743.1"/>
    <property type="molecule type" value="Genomic_DNA"/>
</dbReference>
<feature type="transmembrane region" description="Helical" evidence="12">
    <location>
        <begin position="181"/>
        <end position="204"/>
    </location>
</feature>
<evidence type="ECO:0000313" key="13">
    <source>
        <dbReference type="EMBL" id="KAK7053743.1"/>
    </source>
</evidence>
<comment type="subcellular location">
    <subcellularLocation>
        <location evidence="1">Endomembrane system</location>
        <topology evidence="1">Multi-pass membrane protein</topology>
    </subcellularLocation>
</comment>
<keyword evidence="9 12" id="KW-0472">Membrane</keyword>
<evidence type="ECO:0000256" key="12">
    <source>
        <dbReference type="SAM" id="Phobius"/>
    </source>
</evidence>
<keyword evidence="10" id="KW-0594">Phospholipid biosynthesis</keyword>
<evidence type="ECO:0000256" key="3">
    <source>
        <dbReference type="ARBA" id="ARBA00022603"/>
    </source>
</evidence>
<keyword evidence="8" id="KW-0443">Lipid metabolism</keyword>
<keyword evidence="3" id="KW-0489">Methyltransferase</keyword>
<protein>
    <recommendedName>
        <fullName evidence="15">Protein-S-isoprenylcysteine O-methyltransferase</fullName>
    </recommendedName>
</protein>
<sequence length="238" mass="25956">MSFSKMLVISATTLSLHISSTSPNPPLRKSERTIERTTFEFILVSPALRLMQKTQAFYWGSAIAEAAIIIASSYPPSTLSQSIITVFALGGEPPSSCLNRTLFLGSFLTISGALVRILSYSALGKYFTFEAGISHDHILIKTGPYSLVRHPGYAGAVLAYLGLLVYYASPGSWFIECALKGSVIGFLSGTTFVFSMSLVVAGLLSRISKEEARLQSKFGLEWDMWAARVPYILVPCIY</sequence>
<dbReference type="Pfam" id="PF04191">
    <property type="entry name" value="PEMT"/>
    <property type="match status" value="1"/>
</dbReference>
<dbReference type="GO" id="GO:0008168">
    <property type="term" value="F:methyltransferase activity"/>
    <property type="evidence" value="ECO:0007669"/>
    <property type="project" value="UniProtKB-KW"/>
</dbReference>
<accession>A0AAW0DQT9</accession>
<organism evidence="13 14">
    <name type="scientific">Favolaschia claudopus</name>
    <dbReference type="NCBI Taxonomy" id="2862362"/>
    <lineage>
        <taxon>Eukaryota</taxon>
        <taxon>Fungi</taxon>
        <taxon>Dikarya</taxon>
        <taxon>Basidiomycota</taxon>
        <taxon>Agaricomycotina</taxon>
        <taxon>Agaricomycetes</taxon>
        <taxon>Agaricomycetidae</taxon>
        <taxon>Agaricales</taxon>
        <taxon>Marasmiineae</taxon>
        <taxon>Mycenaceae</taxon>
        <taxon>Favolaschia</taxon>
    </lineage>
</organism>
<dbReference type="Gene3D" id="1.20.120.1630">
    <property type="match status" value="1"/>
</dbReference>
<evidence type="ECO:0000256" key="1">
    <source>
        <dbReference type="ARBA" id="ARBA00004127"/>
    </source>
</evidence>
<feature type="transmembrane region" description="Helical" evidence="12">
    <location>
        <begin position="151"/>
        <end position="169"/>
    </location>
</feature>